<accession>Q0CHS4</accession>
<dbReference type="GeneID" id="4322362"/>
<evidence type="ECO:0000313" key="3">
    <source>
        <dbReference type="EMBL" id="EAU33304.1"/>
    </source>
</evidence>
<feature type="region of interest" description="Disordered" evidence="1">
    <location>
        <begin position="640"/>
        <end position="708"/>
    </location>
</feature>
<dbReference type="HOGENOM" id="CLU_285121_0_0_1"/>
<feature type="compositionally biased region" description="Polar residues" evidence="1">
    <location>
        <begin position="555"/>
        <end position="564"/>
    </location>
</feature>
<sequence length="988" mass="109341">MSSRLLHPDEYELEARSSVDSQGTFDLDEADFESQIPPRSRRFPIGRFPFLSRLFSSTFSGYRRLKPSRPLLSASSRPSCYRRLLLRRSCFFLHAFVGIILALLILTSILRPSYTRPPPHYVALRDSVSQSQSPSGRGNPRNEKVFIAASLYDSHGELAGGEWGTRLLRLIDLLGEENVFVSIYENDSGAEGESALRGLEDQIPCNSSIVFEEHFDLDSLPRVTIPGGSARVKRVQFLAEARNRALRPLDESDQRYDKLLYLNDVIFDPVDAVQLLFSTNVDDKGIAQYRAACAVDFLNPFKFYDTYATRDLQGYRMGLPFFPWFSTAGDAKSRNDVLAGKDAVRVRSCWGGMAAFDARYFQRRGEGETSPVRFRATPELFWEASECCLIHADIQDPPSNVEEIEDTGIYMNPYVRVAYDARTLSWLGTTRRFEKLYSFIHTIANHLVGLPWFNPRRTEVPGQRGEELVWVPDPSGDGSGTVQLVERIAGNDGFCGREGLQHPNKMDWSKKVMGIVQAAFDSVLEKTSYPLEESRHAPKTVTPKYTHRRGDLRTGLSSRPLSHFSSHAQLPSRSSSHSSSPTLVPPHHPQPSSISDVPHMSLTSPKDPNMPPVVNIDDAEGFMAAARALKFPKTENSYMSAASTAVDDSSSDQQPDASEEVDESPTDNVLPATTYNENDVSAADETNGWGVTNDDDAQSTATPAEPLMSVNDTNGSLAALDFKNAISLAADAGVYTPADVDIEKDDEEEEDREHLTTFKTWGTPDVRDKPGTVLLFPLSSQAKTQTNPRPAAQVRRVILKGLPSSWSTPAKVLTLIHGGMVESVSVTAAGNAHVVFCDADACKAFYNKYPNGIDLDKDRKMTVFVEMGSEVDIVSSQLAFNLSVGATRVVRAVGADLGLSMVQLLQVASVQSRRVEKIIDHYVPGDARHVIFRFCSIDDAVRFRAAIIRDELWEQCNVQYAADPLGLGFDAECSSSMVVWHGMVMAVA</sequence>
<reference evidence="4" key="1">
    <citation type="submission" date="2005-09" db="EMBL/GenBank/DDBJ databases">
        <title>Annotation of the Aspergillus terreus NIH2624 genome.</title>
        <authorList>
            <person name="Birren B.W."/>
            <person name="Lander E.S."/>
            <person name="Galagan J.E."/>
            <person name="Nusbaum C."/>
            <person name="Devon K."/>
            <person name="Henn M."/>
            <person name="Ma L.-J."/>
            <person name="Jaffe D.B."/>
            <person name="Butler J."/>
            <person name="Alvarez P."/>
            <person name="Gnerre S."/>
            <person name="Grabherr M."/>
            <person name="Kleber M."/>
            <person name="Mauceli E.W."/>
            <person name="Brockman W."/>
            <person name="Rounsley S."/>
            <person name="Young S.K."/>
            <person name="LaButti K."/>
            <person name="Pushparaj V."/>
            <person name="DeCaprio D."/>
            <person name="Crawford M."/>
            <person name="Koehrsen M."/>
            <person name="Engels R."/>
            <person name="Montgomery P."/>
            <person name="Pearson M."/>
            <person name="Howarth C."/>
            <person name="Larson L."/>
            <person name="Luoma S."/>
            <person name="White J."/>
            <person name="Alvarado L."/>
            <person name="Kodira C.D."/>
            <person name="Zeng Q."/>
            <person name="Oleary S."/>
            <person name="Yandava C."/>
            <person name="Denning D.W."/>
            <person name="Nierman W.C."/>
            <person name="Milne T."/>
            <person name="Madden K."/>
        </authorList>
    </citation>
    <scope>NUCLEOTIDE SEQUENCE [LARGE SCALE GENOMIC DNA]</scope>
    <source>
        <strain evidence="4">NIH 2624 / FGSC A1156</strain>
    </source>
</reference>
<evidence type="ECO:0000256" key="2">
    <source>
        <dbReference type="SAM" id="Phobius"/>
    </source>
</evidence>
<evidence type="ECO:0000256" key="1">
    <source>
        <dbReference type="SAM" id="MobiDB-lite"/>
    </source>
</evidence>
<dbReference type="OrthoDB" id="262547at2759"/>
<dbReference type="Proteomes" id="UP000007963">
    <property type="component" value="Unassembled WGS sequence"/>
</dbReference>
<dbReference type="PANTHER" id="PTHR34144:SF8">
    <property type="entry name" value="GLYCOSYLTRANSFERASE FAMILY 69 PROTEIN"/>
    <property type="match status" value="1"/>
</dbReference>
<name>Q0CHS4_ASPTN</name>
<keyword evidence="2" id="KW-1133">Transmembrane helix</keyword>
<evidence type="ECO:0008006" key="5">
    <source>
        <dbReference type="Google" id="ProtNLM"/>
    </source>
</evidence>
<keyword evidence="2" id="KW-0472">Membrane</keyword>
<dbReference type="AlphaFoldDB" id="Q0CHS4"/>
<feature type="compositionally biased region" description="Low complexity" evidence="1">
    <location>
        <begin position="565"/>
        <end position="582"/>
    </location>
</feature>
<dbReference type="VEuPathDB" id="FungiDB:ATEG_06760"/>
<feature type="compositionally biased region" description="Polar residues" evidence="1">
    <location>
        <begin position="590"/>
        <end position="606"/>
    </location>
</feature>
<dbReference type="eggNOG" id="ENOG502RYQA">
    <property type="taxonomic scope" value="Eukaryota"/>
</dbReference>
<dbReference type="Pfam" id="PF11735">
    <property type="entry name" value="CAP59_mtransfer"/>
    <property type="match status" value="1"/>
</dbReference>
<keyword evidence="2" id="KW-0812">Transmembrane</keyword>
<protein>
    <recommendedName>
        <fullName evidence="5">Cryptococcal mannosyltransferase 1-domain-containing protein</fullName>
    </recommendedName>
</protein>
<dbReference type="PANTHER" id="PTHR34144">
    <property type="entry name" value="CHROMOSOME 8, WHOLE GENOME SHOTGUN SEQUENCE"/>
    <property type="match status" value="1"/>
</dbReference>
<dbReference type="EMBL" id="CH476602">
    <property type="protein sequence ID" value="EAU33304.1"/>
    <property type="molecule type" value="Genomic_DNA"/>
</dbReference>
<feature type="compositionally biased region" description="Low complexity" evidence="1">
    <location>
        <begin position="640"/>
        <end position="656"/>
    </location>
</feature>
<organism evidence="3 4">
    <name type="scientific">Aspergillus terreus (strain NIH 2624 / FGSC A1156)</name>
    <dbReference type="NCBI Taxonomy" id="341663"/>
    <lineage>
        <taxon>Eukaryota</taxon>
        <taxon>Fungi</taxon>
        <taxon>Dikarya</taxon>
        <taxon>Ascomycota</taxon>
        <taxon>Pezizomycotina</taxon>
        <taxon>Eurotiomycetes</taxon>
        <taxon>Eurotiomycetidae</taxon>
        <taxon>Eurotiales</taxon>
        <taxon>Aspergillaceae</taxon>
        <taxon>Aspergillus</taxon>
        <taxon>Aspergillus subgen. Circumdati</taxon>
    </lineage>
</organism>
<evidence type="ECO:0000313" key="4">
    <source>
        <dbReference type="Proteomes" id="UP000007963"/>
    </source>
</evidence>
<dbReference type="InterPro" id="IPR021047">
    <property type="entry name" value="Mannosyltransferase_CMT1"/>
</dbReference>
<dbReference type="OMA" id="CEHEACK"/>
<dbReference type="RefSeq" id="XP_001215938.1">
    <property type="nucleotide sequence ID" value="XM_001215938.1"/>
</dbReference>
<gene>
    <name evidence="3" type="ORF">ATEG_06760</name>
</gene>
<feature type="transmembrane region" description="Helical" evidence="2">
    <location>
        <begin position="91"/>
        <end position="110"/>
    </location>
</feature>
<dbReference type="STRING" id="341663.Q0CHS4"/>
<proteinExistence type="predicted"/>
<feature type="region of interest" description="Disordered" evidence="1">
    <location>
        <begin position="531"/>
        <end position="615"/>
    </location>
</feature>